<evidence type="ECO:0000256" key="1">
    <source>
        <dbReference type="SAM" id="Phobius"/>
    </source>
</evidence>
<sequence>MNSTNGRHQKTWNMSIYRMQCISVSFWVFLWKTKKNKRKRRVLH</sequence>
<keyword evidence="1" id="KW-1133">Transmembrane helix</keyword>
<name>A0A0E9T4K1_ANGAN</name>
<dbReference type="EMBL" id="GBXM01060033">
    <property type="protein sequence ID" value="JAH48544.1"/>
    <property type="molecule type" value="Transcribed_RNA"/>
</dbReference>
<organism evidence="2">
    <name type="scientific">Anguilla anguilla</name>
    <name type="common">European freshwater eel</name>
    <name type="synonym">Muraena anguilla</name>
    <dbReference type="NCBI Taxonomy" id="7936"/>
    <lineage>
        <taxon>Eukaryota</taxon>
        <taxon>Metazoa</taxon>
        <taxon>Chordata</taxon>
        <taxon>Craniata</taxon>
        <taxon>Vertebrata</taxon>
        <taxon>Euteleostomi</taxon>
        <taxon>Actinopterygii</taxon>
        <taxon>Neopterygii</taxon>
        <taxon>Teleostei</taxon>
        <taxon>Anguilliformes</taxon>
        <taxon>Anguillidae</taxon>
        <taxon>Anguilla</taxon>
    </lineage>
</organism>
<keyword evidence="1" id="KW-0812">Transmembrane</keyword>
<dbReference type="AlphaFoldDB" id="A0A0E9T4K1"/>
<reference evidence="2" key="1">
    <citation type="submission" date="2014-11" db="EMBL/GenBank/DDBJ databases">
        <authorList>
            <person name="Amaro Gonzalez C."/>
        </authorList>
    </citation>
    <scope>NUCLEOTIDE SEQUENCE</scope>
</reference>
<reference evidence="2" key="2">
    <citation type="journal article" date="2015" name="Fish Shellfish Immunol.">
        <title>Early steps in the European eel (Anguilla anguilla)-Vibrio vulnificus interaction in the gills: Role of the RtxA13 toxin.</title>
        <authorList>
            <person name="Callol A."/>
            <person name="Pajuelo D."/>
            <person name="Ebbesson L."/>
            <person name="Teles M."/>
            <person name="MacKenzie S."/>
            <person name="Amaro C."/>
        </authorList>
    </citation>
    <scope>NUCLEOTIDE SEQUENCE</scope>
</reference>
<protein>
    <submittedName>
        <fullName evidence="2">Uncharacterized protein</fullName>
    </submittedName>
</protein>
<accession>A0A0E9T4K1</accession>
<keyword evidence="1" id="KW-0472">Membrane</keyword>
<evidence type="ECO:0000313" key="2">
    <source>
        <dbReference type="EMBL" id="JAH48544.1"/>
    </source>
</evidence>
<feature type="transmembrane region" description="Helical" evidence="1">
    <location>
        <begin position="12"/>
        <end position="31"/>
    </location>
</feature>
<proteinExistence type="predicted"/>